<gene>
    <name evidence="1" type="ORF">Prudu_009359</name>
</gene>
<protein>
    <submittedName>
        <fullName evidence="1">Ribonuclease H-like superfamily protein</fullName>
    </submittedName>
</protein>
<dbReference type="PANTHER" id="PTHR33116:SF86">
    <property type="entry name" value="REVERSE TRANSCRIPTASE DOMAIN-CONTAINING PROTEIN"/>
    <property type="match status" value="1"/>
</dbReference>
<reference evidence="1" key="1">
    <citation type="journal article" date="2019" name="Science">
        <title>Mutation of a bHLH transcription factor allowed almond domestication.</title>
        <authorList>
            <person name="Sanchez-Perez R."/>
            <person name="Pavan S."/>
            <person name="Mazzeo R."/>
            <person name="Moldovan C."/>
            <person name="Aiese Cigliano R."/>
            <person name="Del Cueto J."/>
            <person name="Ricciardi F."/>
            <person name="Lotti C."/>
            <person name="Ricciardi L."/>
            <person name="Dicenta F."/>
            <person name="Lopez-Marques R.L."/>
            <person name="Lindberg Moller B."/>
        </authorList>
    </citation>
    <scope>NUCLEOTIDE SEQUENCE</scope>
</reference>
<accession>A0A4Y1R6C6</accession>
<name>A0A4Y1R6C6_PRUDU</name>
<dbReference type="AlphaFoldDB" id="A0A4Y1R6C6"/>
<evidence type="ECO:0000313" key="1">
    <source>
        <dbReference type="EMBL" id="BBG99614.1"/>
    </source>
</evidence>
<proteinExistence type="predicted"/>
<sequence length="310" mass="33898">MGIVVNGTPTGFIQPQRGLRQGDPLSQYLFLISTEGVTGLIQHFVGRGKLHGIKVSSSSPPLSHLSFADDSILFCKATEGEMDMVKHVLDLYANGSGQQGLGFGKYLGLKFEFGHSKKEVFEEIRDKVATRVHGWAENFLTTAGNEVLLKAVALALPTACVRISFARSLLFGGVAKVLARVTLGKMEDTDTEEGMTCFALTVLCLPRLVGAYYRSQICCFIRCCPAWAKAIIGMVKYFKRLACVNGRAKMVYWRQKVSPCYTRSVVADTLPLQGYGVAVELDSNGLLDYEGVEELVLIEEEDGYGNQSGD</sequence>
<organism evidence="1">
    <name type="scientific">Prunus dulcis</name>
    <name type="common">Almond</name>
    <name type="synonym">Amygdalus dulcis</name>
    <dbReference type="NCBI Taxonomy" id="3755"/>
    <lineage>
        <taxon>Eukaryota</taxon>
        <taxon>Viridiplantae</taxon>
        <taxon>Streptophyta</taxon>
        <taxon>Embryophyta</taxon>
        <taxon>Tracheophyta</taxon>
        <taxon>Spermatophyta</taxon>
        <taxon>Magnoliopsida</taxon>
        <taxon>eudicotyledons</taxon>
        <taxon>Gunneridae</taxon>
        <taxon>Pentapetalae</taxon>
        <taxon>rosids</taxon>
        <taxon>fabids</taxon>
        <taxon>Rosales</taxon>
        <taxon>Rosaceae</taxon>
        <taxon>Amygdaloideae</taxon>
        <taxon>Amygdaleae</taxon>
        <taxon>Prunus</taxon>
    </lineage>
</organism>
<dbReference type="PANTHER" id="PTHR33116">
    <property type="entry name" value="REVERSE TRANSCRIPTASE ZINC-BINDING DOMAIN-CONTAINING PROTEIN-RELATED-RELATED"/>
    <property type="match status" value="1"/>
</dbReference>
<dbReference type="EMBL" id="AP019299">
    <property type="protein sequence ID" value="BBG99614.1"/>
    <property type="molecule type" value="Genomic_DNA"/>
</dbReference>